<reference evidence="1" key="1">
    <citation type="journal article" date="2015" name="Nature">
        <title>Complex archaea that bridge the gap between prokaryotes and eukaryotes.</title>
        <authorList>
            <person name="Spang A."/>
            <person name="Saw J.H."/>
            <person name="Jorgensen S.L."/>
            <person name="Zaremba-Niedzwiedzka K."/>
            <person name="Martijn J."/>
            <person name="Lind A.E."/>
            <person name="van Eijk R."/>
            <person name="Schleper C."/>
            <person name="Guy L."/>
            <person name="Ettema T.J."/>
        </authorList>
    </citation>
    <scope>NUCLEOTIDE SEQUENCE</scope>
</reference>
<name>A0A0F9CP42_9ZZZZ</name>
<protein>
    <submittedName>
        <fullName evidence="1">Uncharacterized protein</fullName>
    </submittedName>
</protein>
<accession>A0A0F9CP42</accession>
<gene>
    <name evidence="1" type="ORF">LCGC14_2298400</name>
</gene>
<evidence type="ECO:0000313" key="1">
    <source>
        <dbReference type="EMBL" id="KKL51143.1"/>
    </source>
</evidence>
<dbReference type="EMBL" id="LAZR01032347">
    <property type="protein sequence ID" value="KKL51143.1"/>
    <property type="molecule type" value="Genomic_DNA"/>
</dbReference>
<proteinExistence type="predicted"/>
<sequence>MVEQSIEFLMEKVETVTAAAIAKWETHWLSFFLPSVRPDDEQLELFSVRSGARLILEDFSHVTPQAVAVYEGAFIDVGHTHASRFFVQGATAVTNLMDENESLRAGEMIRYQLK</sequence>
<dbReference type="AlphaFoldDB" id="A0A0F9CP42"/>
<comment type="caution">
    <text evidence="1">The sequence shown here is derived from an EMBL/GenBank/DDBJ whole genome shotgun (WGS) entry which is preliminary data.</text>
</comment>
<organism evidence="1">
    <name type="scientific">marine sediment metagenome</name>
    <dbReference type="NCBI Taxonomy" id="412755"/>
    <lineage>
        <taxon>unclassified sequences</taxon>
        <taxon>metagenomes</taxon>
        <taxon>ecological metagenomes</taxon>
    </lineage>
</organism>
<feature type="non-terminal residue" evidence="1">
    <location>
        <position position="114"/>
    </location>
</feature>